<dbReference type="Gene3D" id="3.40.50.620">
    <property type="entry name" value="HUPs"/>
    <property type="match status" value="1"/>
</dbReference>
<dbReference type="Proteomes" id="UP001161017">
    <property type="component" value="Unassembled WGS sequence"/>
</dbReference>
<dbReference type="GO" id="GO:0004140">
    <property type="term" value="F:dephospho-CoA kinase activity"/>
    <property type="evidence" value="ECO:0007669"/>
    <property type="project" value="TreeGrafter"/>
</dbReference>
<reference evidence="1" key="1">
    <citation type="journal article" date="2023" name="Genome Biol. Evol.">
        <title>First Whole Genome Sequence and Flow Cytometry Genome Size Data for the Lichen-Forming Fungus Ramalina farinacea (Ascomycota).</title>
        <authorList>
            <person name="Llewellyn T."/>
            <person name="Mian S."/>
            <person name="Hill R."/>
            <person name="Leitch I.J."/>
            <person name="Gaya E."/>
        </authorList>
    </citation>
    <scope>NUCLEOTIDE SEQUENCE</scope>
    <source>
        <strain evidence="1">LIQ254RAFAR</strain>
    </source>
</reference>
<dbReference type="PANTHER" id="PTHR10695">
    <property type="entry name" value="DEPHOSPHO-COA KINASE-RELATED"/>
    <property type="match status" value="1"/>
</dbReference>
<name>A0AA43QU94_9LECA</name>
<gene>
    <name evidence="1" type="ORF">OHK93_002208</name>
</gene>
<dbReference type="PANTHER" id="PTHR10695:SF46">
    <property type="entry name" value="BIFUNCTIONAL COENZYME A SYNTHASE-RELATED"/>
    <property type="match status" value="1"/>
</dbReference>
<proteinExistence type="predicted"/>
<accession>A0AA43QU94</accession>
<evidence type="ECO:0000313" key="2">
    <source>
        <dbReference type="Proteomes" id="UP001161017"/>
    </source>
</evidence>
<dbReference type="InterPro" id="IPR014729">
    <property type="entry name" value="Rossmann-like_a/b/a_fold"/>
</dbReference>
<organism evidence="1 2">
    <name type="scientific">Ramalina farinacea</name>
    <dbReference type="NCBI Taxonomy" id="258253"/>
    <lineage>
        <taxon>Eukaryota</taxon>
        <taxon>Fungi</taxon>
        <taxon>Dikarya</taxon>
        <taxon>Ascomycota</taxon>
        <taxon>Pezizomycotina</taxon>
        <taxon>Lecanoromycetes</taxon>
        <taxon>OSLEUM clade</taxon>
        <taxon>Lecanoromycetidae</taxon>
        <taxon>Lecanorales</taxon>
        <taxon>Lecanorineae</taxon>
        <taxon>Ramalinaceae</taxon>
        <taxon>Ramalina</taxon>
    </lineage>
</organism>
<dbReference type="GO" id="GO:0015937">
    <property type="term" value="P:coenzyme A biosynthetic process"/>
    <property type="evidence" value="ECO:0007669"/>
    <property type="project" value="TreeGrafter"/>
</dbReference>
<comment type="caution">
    <text evidence="1">The sequence shown here is derived from an EMBL/GenBank/DDBJ whole genome shotgun (WGS) entry which is preliminary data.</text>
</comment>
<dbReference type="EMBL" id="JAPUFD010000013">
    <property type="protein sequence ID" value="MDI1491003.1"/>
    <property type="molecule type" value="Genomic_DNA"/>
</dbReference>
<keyword evidence="2" id="KW-1185">Reference proteome</keyword>
<protein>
    <recommendedName>
        <fullName evidence="3">Cytidyltransferase-like domain-containing protein</fullName>
    </recommendedName>
</protein>
<sequence>MVDLQFENDIDARVYLFHDPKEKELEQQSSRVADQARWPNIPQIARCQIQWTQLCSLESESGESLTRLFLQAREDFPDPLSSGEVLRLPGGLTLTDQDRKLGQSSGGFRQHLSVAVGGTFDHMHAGHKLLLTMTALLCQTTSSSPPDKDPCLTIGITGDALLKNKKFREHMEDWDQRQTSVKAFLNELLQMDTPSHAHRSTKTSILQHSQAREVVEEFESGLRIRYTEIFDPFGPTITDPAITALALSAETRGGGRAVNDERQKKGWDPLEIFEVDVLDAEENADSGSPADDTFQKKLSSTEIRAQIHKRTIVK</sequence>
<evidence type="ECO:0008006" key="3">
    <source>
        <dbReference type="Google" id="ProtNLM"/>
    </source>
</evidence>
<evidence type="ECO:0000313" key="1">
    <source>
        <dbReference type="EMBL" id="MDI1491003.1"/>
    </source>
</evidence>
<dbReference type="SUPFAM" id="SSF52374">
    <property type="entry name" value="Nucleotidylyl transferase"/>
    <property type="match status" value="1"/>
</dbReference>
<dbReference type="AlphaFoldDB" id="A0AA43QU94"/>